<dbReference type="InterPro" id="IPR008979">
    <property type="entry name" value="Galactose-bd-like_sf"/>
</dbReference>
<keyword evidence="4" id="KW-1185">Reference proteome</keyword>
<keyword evidence="1" id="KW-0732">Signal</keyword>
<dbReference type="STRING" id="1826909.A5893_04310"/>
<reference evidence="3 4" key="1">
    <citation type="submission" date="2016-04" db="EMBL/GenBank/DDBJ databases">
        <authorList>
            <person name="Evans L.H."/>
            <person name="Alamgir A."/>
            <person name="Owens N."/>
            <person name="Weber N.D."/>
            <person name="Virtaneva K."/>
            <person name="Barbian K."/>
            <person name="Babar A."/>
            <person name="Rosenke K."/>
        </authorList>
    </citation>
    <scope>NUCLEOTIDE SEQUENCE [LARGE SCALE GENOMIC DNA]</scope>
    <source>
        <strain evidence="3 4">CCM 8644</strain>
    </source>
</reference>
<dbReference type="GO" id="GO:0008236">
    <property type="term" value="F:serine-type peptidase activity"/>
    <property type="evidence" value="ECO:0007669"/>
    <property type="project" value="InterPro"/>
</dbReference>
<dbReference type="PANTHER" id="PTHR32060">
    <property type="entry name" value="TAIL-SPECIFIC PROTEASE"/>
    <property type="match status" value="1"/>
</dbReference>
<dbReference type="SUPFAM" id="SSF52096">
    <property type="entry name" value="ClpP/crotonase"/>
    <property type="match status" value="1"/>
</dbReference>
<dbReference type="AlphaFoldDB" id="A0A179DNL2"/>
<proteinExistence type="predicted"/>
<protein>
    <recommendedName>
        <fullName evidence="2">Tail specific protease domain-containing protein</fullName>
    </recommendedName>
</protein>
<sequence>MKSIFCIIFTLFSFTSFSQILNSSFEDHLSSWNLREINHFSFSVDSNEKYSGSKSLKITGQQTTSTDYIPFSQSVLIDVNHLQTIKISCYIKTENLKGNAALWCQVWDKNDKRIGFQNSEMQNVFINGNTNWEKYILTVTADSSVNKLVLGGYLSGNGTAWFDKLELEYTSETDSSNSPEIKMFITDFNNIIKNNSIYTDFLDWKRIDKNIRELSKGLKSVNDANVLTNYMIDQLRKAGDNHSFLQTKTVAQNYTKTNSTPLKPKSKLLGNNIGYIYVPGFTSTNDSISKLFIDTIQNLIKDLDTRQKIKGWIVDLRDNTGGNMFPMIAGLGPLIGEGTLGYFIKKDTDFNMNSRWYYENGIAGNGKNISLTKPLNPYQIKKPQQKIAVLISPKTSSSGEMTAISFIGKKNVKLFGQHTGSYTTGNVSFILSDGSALVLACSLVADRNQKKYLKGIEPDVITKNSNKEFDEAINVASSWLLN</sequence>
<dbReference type="SUPFAM" id="SSF49785">
    <property type="entry name" value="Galactose-binding domain-like"/>
    <property type="match status" value="1"/>
</dbReference>
<dbReference type="InterPro" id="IPR029045">
    <property type="entry name" value="ClpP/crotonase-like_dom_sf"/>
</dbReference>
<dbReference type="CDD" id="cd06567">
    <property type="entry name" value="Peptidase_S41"/>
    <property type="match status" value="1"/>
</dbReference>
<dbReference type="PANTHER" id="PTHR32060:SF30">
    <property type="entry name" value="CARBOXY-TERMINAL PROCESSING PROTEASE CTPA"/>
    <property type="match status" value="1"/>
</dbReference>
<dbReference type="GO" id="GO:0030288">
    <property type="term" value="C:outer membrane-bounded periplasmic space"/>
    <property type="evidence" value="ECO:0007669"/>
    <property type="project" value="TreeGrafter"/>
</dbReference>
<name>A0A179DNL2_9SPHI</name>
<accession>A0A179DNL2</accession>
<feature type="domain" description="Tail specific protease" evidence="2">
    <location>
        <begin position="224"/>
        <end position="463"/>
    </location>
</feature>
<comment type="caution">
    <text evidence="3">The sequence shown here is derived from an EMBL/GenBank/DDBJ whole genome shotgun (WGS) entry which is preliminary data.</text>
</comment>
<evidence type="ECO:0000313" key="4">
    <source>
        <dbReference type="Proteomes" id="UP000078459"/>
    </source>
</evidence>
<dbReference type="GO" id="GO:0006508">
    <property type="term" value="P:proteolysis"/>
    <property type="evidence" value="ECO:0007669"/>
    <property type="project" value="InterPro"/>
</dbReference>
<dbReference type="EMBL" id="LWHJ01000011">
    <property type="protein sequence ID" value="OAQ42340.1"/>
    <property type="molecule type" value="Genomic_DNA"/>
</dbReference>
<dbReference type="GO" id="GO:0004175">
    <property type="term" value="F:endopeptidase activity"/>
    <property type="evidence" value="ECO:0007669"/>
    <property type="project" value="TreeGrafter"/>
</dbReference>
<evidence type="ECO:0000256" key="1">
    <source>
        <dbReference type="SAM" id="SignalP"/>
    </source>
</evidence>
<dbReference type="Gene3D" id="2.60.120.260">
    <property type="entry name" value="Galactose-binding domain-like"/>
    <property type="match status" value="1"/>
</dbReference>
<dbReference type="Gene3D" id="3.90.226.10">
    <property type="entry name" value="2-enoyl-CoA Hydratase, Chain A, domain 1"/>
    <property type="match status" value="1"/>
</dbReference>
<evidence type="ECO:0000259" key="2">
    <source>
        <dbReference type="SMART" id="SM00245"/>
    </source>
</evidence>
<dbReference type="OrthoDB" id="7314861at2"/>
<dbReference type="Pfam" id="PF03572">
    <property type="entry name" value="Peptidase_S41"/>
    <property type="match status" value="1"/>
</dbReference>
<dbReference type="RefSeq" id="WP_068821368.1">
    <property type="nucleotide sequence ID" value="NZ_LWHJ01000011.1"/>
</dbReference>
<feature type="signal peptide" evidence="1">
    <location>
        <begin position="1"/>
        <end position="18"/>
    </location>
</feature>
<organism evidence="3 4">
    <name type="scientific">Pedobacter psychrophilus</name>
    <dbReference type="NCBI Taxonomy" id="1826909"/>
    <lineage>
        <taxon>Bacteria</taxon>
        <taxon>Pseudomonadati</taxon>
        <taxon>Bacteroidota</taxon>
        <taxon>Sphingobacteriia</taxon>
        <taxon>Sphingobacteriales</taxon>
        <taxon>Sphingobacteriaceae</taxon>
        <taxon>Pedobacter</taxon>
    </lineage>
</organism>
<dbReference type="Proteomes" id="UP000078459">
    <property type="component" value="Unassembled WGS sequence"/>
</dbReference>
<feature type="chain" id="PRO_5008100733" description="Tail specific protease domain-containing protein" evidence="1">
    <location>
        <begin position="19"/>
        <end position="482"/>
    </location>
</feature>
<dbReference type="SMART" id="SM00245">
    <property type="entry name" value="TSPc"/>
    <property type="match status" value="1"/>
</dbReference>
<dbReference type="InterPro" id="IPR005151">
    <property type="entry name" value="Tail-specific_protease"/>
</dbReference>
<dbReference type="GO" id="GO:0007165">
    <property type="term" value="P:signal transduction"/>
    <property type="evidence" value="ECO:0007669"/>
    <property type="project" value="TreeGrafter"/>
</dbReference>
<gene>
    <name evidence="3" type="ORF">A5893_04310</name>
</gene>
<reference evidence="3 4" key="2">
    <citation type="submission" date="2016-06" db="EMBL/GenBank/DDBJ databases">
        <title>Pedobacter psychrophilus sp. nov., isolated from Antarctic fragmentary rock.</title>
        <authorList>
            <person name="Svec P."/>
        </authorList>
    </citation>
    <scope>NUCLEOTIDE SEQUENCE [LARGE SCALE GENOMIC DNA]</scope>
    <source>
        <strain evidence="3 4">CCM 8644</strain>
    </source>
</reference>
<evidence type="ECO:0000313" key="3">
    <source>
        <dbReference type="EMBL" id="OAQ42340.1"/>
    </source>
</evidence>